<evidence type="ECO:0000256" key="9">
    <source>
        <dbReference type="ARBA" id="ARBA00023237"/>
    </source>
</evidence>
<keyword evidence="7" id="KW-0626">Porin</keyword>
<protein>
    <submittedName>
        <fullName evidence="13">OmpA family protein</fullName>
    </submittedName>
</protein>
<accession>A0ABT0L5V9</accession>
<dbReference type="Pfam" id="PF00691">
    <property type="entry name" value="OmpA"/>
    <property type="match status" value="1"/>
</dbReference>
<dbReference type="PROSITE" id="PS51123">
    <property type="entry name" value="OMPA_2"/>
    <property type="match status" value="1"/>
</dbReference>
<evidence type="ECO:0000259" key="12">
    <source>
        <dbReference type="PROSITE" id="PS51123"/>
    </source>
</evidence>
<evidence type="ECO:0000313" key="13">
    <source>
        <dbReference type="EMBL" id="MCL1123064.1"/>
    </source>
</evidence>
<feature type="signal peptide" evidence="11">
    <location>
        <begin position="1"/>
        <end position="21"/>
    </location>
</feature>
<reference evidence="13 14" key="1">
    <citation type="submission" date="2022-01" db="EMBL/GenBank/DDBJ databases">
        <title>Whole genome-based taxonomy of the Shewanellaceae.</title>
        <authorList>
            <person name="Martin-Rodriguez A.J."/>
        </authorList>
    </citation>
    <scope>NUCLEOTIDE SEQUENCE [LARGE SCALE GENOMIC DNA]</scope>
    <source>
        <strain evidence="13 14">DSM 17177</strain>
    </source>
</reference>
<keyword evidence="14" id="KW-1185">Reference proteome</keyword>
<dbReference type="Pfam" id="PF01389">
    <property type="entry name" value="OmpA_membrane"/>
    <property type="match status" value="1"/>
</dbReference>
<keyword evidence="8 10" id="KW-0472">Membrane</keyword>
<dbReference type="InterPro" id="IPR036737">
    <property type="entry name" value="OmpA-like_sf"/>
</dbReference>
<dbReference type="InterPro" id="IPR006664">
    <property type="entry name" value="OMP_bac"/>
</dbReference>
<dbReference type="PRINTS" id="PR01021">
    <property type="entry name" value="OMPADOMAIN"/>
</dbReference>
<evidence type="ECO:0000256" key="7">
    <source>
        <dbReference type="ARBA" id="ARBA00023114"/>
    </source>
</evidence>
<evidence type="ECO:0000256" key="4">
    <source>
        <dbReference type="ARBA" id="ARBA00022452"/>
    </source>
</evidence>
<dbReference type="PANTHER" id="PTHR30329:SF21">
    <property type="entry name" value="LIPOPROTEIN YIAD-RELATED"/>
    <property type="match status" value="1"/>
</dbReference>
<evidence type="ECO:0000256" key="2">
    <source>
        <dbReference type="ARBA" id="ARBA00005710"/>
    </source>
</evidence>
<gene>
    <name evidence="13" type="ORF">L2764_00860</name>
</gene>
<keyword evidence="11" id="KW-0732">Signal</keyword>
<feature type="chain" id="PRO_5045798429" evidence="11">
    <location>
        <begin position="22"/>
        <end position="370"/>
    </location>
</feature>
<dbReference type="InterPro" id="IPR050330">
    <property type="entry name" value="Bact_OuterMem_StrucFunc"/>
</dbReference>
<evidence type="ECO:0000256" key="3">
    <source>
        <dbReference type="ARBA" id="ARBA00022448"/>
    </source>
</evidence>
<dbReference type="SUPFAM" id="SSF56925">
    <property type="entry name" value="OMPA-like"/>
    <property type="match status" value="1"/>
</dbReference>
<evidence type="ECO:0000256" key="6">
    <source>
        <dbReference type="ARBA" id="ARBA00023065"/>
    </source>
</evidence>
<evidence type="ECO:0000256" key="1">
    <source>
        <dbReference type="ARBA" id="ARBA00004571"/>
    </source>
</evidence>
<sequence>MMNNTLKALLLTSILPFAVNAEDGMTPWYIGAGIGLNDYEPNCDMKTMASCGEDDPYAWDVFGGFLFNEYVGIEVGYRDLGRAEFTDYSGNLNDIGVHGVTAGFVGILPLGDRWSFNAEAGAMHYLWYNNENHGSDYYSATDFAPYFGAGFGFNITDNFKLEMKYRRYQDLNDTEYNTYDLESNYWGLQLSYRFGHKSPQEVVVVIFDSDGDGVPDDIDQCPNTPFNEQVDAYGCTIYEDKIFKFEIGAEFDNNSAVVKEAAMTDVKKVADFMIEYPDSVVEVSGYASDVGAPNYNMKLSQRRADAVADILVKRFGIPQSRVTSKGYGITQPLIPGKSAAANKANRRIEAQVTGVEQVPLMRMERMEIIE</sequence>
<evidence type="ECO:0000313" key="14">
    <source>
        <dbReference type="Proteomes" id="UP001203423"/>
    </source>
</evidence>
<feature type="domain" description="OmpA-like" evidence="12">
    <location>
        <begin position="238"/>
        <end position="356"/>
    </location>
</feature>
<keyword evidence="4" id="KW-1134">Transmembrane beta strand</keyword>
<organism evidence="13 14">
    <name type="scientific">Shewanella surugensis</name>
    <dbReference type="NCBI Taxonomy" id="212020"/>
    <lineage>
        <taxon>Bacteria</taxon>
        <taxon>Pseudomonadati</taxon>
        <taxon>Pseudomonadota</taxon>
        <taxon>Gammaproteobacteria</taxon>
        <taxon>Alteromonadales</taxon>
        <taxon>Shewanellaceae</taxon>
        <taxon>Shewanella</taxon>
    </lineage>
</organism>
<keyword evidence="6" id="KW-0406">Ion transport</keyword>
<dbReference type="RefSeq" id="WP_248938353.1">
    <property type="nucleotide sequence ID" value="NZ_JAKIKS010000002.1"/>
</dbReference>
<evidence type="ECO:0000256" key="5">
    <source>
        <dbReference type="ARBA" id="ARBA00022692"/>
    </source>
</evidence>
<evidence type="ECO:0000256" key="10">
    <source>
        <dbReference type="PROSITE-ProRule" id="PRU00473"/>
    </source>
</evidence>
<dbReference type="EMBL" id="JAKIKS010000002">
    <property type="protein sequence ID" value="MCL1123064.1"/>
    <property type="molecule type" value="Genomic_DNA"/>
</dbReference>
<dbReference type="PANTHER" id="PTHR30329">
    <property type="entry name" value="STATOR ELEMENT OF FLAGELLAR MOTOR COMPLEX"/>
    <property type="match status" value="1"/>
</dbReference>
<evidence type="ECO:0000256" key="8">
    <source>
        <dbReference type="ARBA" id="ARBA00023136"/>
    </source>
</evidence>
<proteinExistence type="inferred from homology"/>
<dbReference type="InterPro" id="IPR000498">
    <property type="entry name" value="OmpA-like_TM_dom"/>
</dbReference>
<dbReference type="CDD" id="cd07185">
    <property type="entry name" value="OmpA_C-like"/>
    <property type="match status" value="1"/>
</dbReference>
<comment type="similarity">
    <text evidence="2">Belongs to the outer membrane OOP (TC 1.B.6) superfamily. OmpA family.</text>
</comment>
<dbReference type="InterPro" id="IPR006665">
    <property type="entry name" value="OmpA-like"/>
</dbReference>
<keyword evidence="5" id="KW-0812">Transmembrane</keyword>
<dbReference type="InterPro" id="IPR011250">
    <property type="entry name" value="OMP/PagP_B-barrel"/>
</dbReference>
<keyword evidence="3" id="KW-0813">Transport</keyword>
<dbReference type="Proteomes" id="UP001203423">
    <property type="component" value="Unassembled WGS sequence"/>
</dbReference>
<name>A0ABT0L5V9_9GAMM</name>
<dbReference type="Gene3D" id="3.30.1330.60">
    <property type="entry name" value="OmpA-like domain"/>
    <property type="match status" value="1"/>
</dbReference>
<keyword evidence="9" id="KW-0998">Cell outer membrane</keyword>
<comment type="subcellular location">
    <subcellularLocation>
        <location evidence="1">Cell outer membrane</location>
        <topology evidence="1">Multi-pass membrane protein</topology>
    </subcellularLocation>
</comment>
<dbReference type="Gene3D" id="2.40.160.20">
    <property type="match status" value="1"/>
</dbReference>
<evidence type="ECO:0000256" key="11">
    <source>
        <dbReference type="SAM" id="SignalP"/>
    </source>
</evidence>
<dbReference type="SUPFAM" id="SSF103088">
    <property type="entry name" value="OmpA-like"/>
    <property type="match status" value="1"/>
</dbReference>
<comment type="caution">
    <text evidence="13">The sequence shown here is derived from an EMBL/GenBank/DDBJ whole genome shotgun (WGS) entry which is preliminary data.</text>
</comment>